<dbReference type="InParanoid" id="A9WJL2"/>
<feature type="transmembrane region" description="Helical" evidence="1">
    <location>
        <begin position="174"/>
        <end position="199"/>
    </location>
</feature>
<keyword evidence="3" id="KW-1185">Reference proteome</keyword>
<feature type="transmembrane region" description="Helical" evidence="1">
    <location>
        <begin position="107"/>
        <end position="127"/>
    </location>
</feature>
<name>A9WJL2_CHLAA</name>
<dbReference type="HOGENOM" id="CLU_098655_0_0_0"/>
<evidence type="ECO:0000313" key="3">
    <source>
        <dbReference type="Proteomes" id="UP000002008"/>
    </source>
</evidence>
<feature type="transmembrane region" description="Helical" evidence="1">
    <location>
        <begin position="219"/>
        <end position="238"/>
    </location>
</feature>
<feature type="transmembrane region" description="Helical" evidence="1">
    <location>
        <begin position="139"/>
        <end position="162"/>
    </location>
</feature>
<keyword evidence="1" id="KW-1133">Transmembrane helix</keyword>
<sequence length="247" mass="27804">MNMLQTLRALGPIDLRSVWRDKMLSWMIFLPILGAIILRVGLPPLTARLRAQYAFDLEPWYPLFLSYFFVVMTPAIFGIMIGFLLLDEKDDQTLKALQVTPLSLRNYLAYRIAIPVVLTIAMMFILFPLSALDDISIPATFLTAIAAAPIAPALALFMAALAQNKVQGFALMKLAGVVLIMPIFAFIGDGHWEVLFMVIPTYWPMKSYLLLSDGQIATAWPYLIAAVVYPAIIIWLFGKRFNRIMVE</sequence>
<evidence type="ECO:0000256" key="1">
    <source>
        <dbReference type="SAM" id="Phobius"/>
    </source>
</evidence>
<gene>
    <name evidence="2" type="ordered locus">Caur_2711</name>
</gene>
<keyword evidence="1" id="KW-0812">Transmembrane</keyword>
<reference evidence="3" key="1">
    <citation type="journal article" date="2011" name="BMC Genomics">
        <title>Complete genome sequence of the filamentous anoxygenic phototrophic bacterium Chloroflexus aurantiacus.</title>
        <authorList>
            <person name="Tang K.H."/>
            <person name="Barry K."/>
            <person name="Chertkov O."/>
            <person name="Dalin E."/>
            <person name="Han C.S."/>
            <person name="Hauser L.J."/>
            <person name="Honchak B.M."/>
            <person name="Karbach L.E."/>
            <person name="Land M.L."/>
            <person name="Lapidus A."/>
            <person name="Larimer F.W."/>
            <person name="Mikhailova N."/>
            <person name="Pitluck S."/>
            <person name="Pierson B.K."/>
            <person name="Blankenship R.E."/>
        </authorList>
    </citation>
    <scope>NUCLEOTIDE SEQUENCE [LARGE SCALE GENOMIC DNA]</scope>
    <source>
        <strain evidence="3">ATCC 29366 / DSM 635 / J-10-fl</strain>
    </source>
</reference>
<keyword evidence="1" id="KW-0472">Membrane</keyword>
<dbReference type="STRING" id="324602.Caur_2711"/>
<feature type="transmembrane region" description="Helical" evidence="1">
    <location>
        <begin position="62"/>
        <end position="86"/>
    </location>
</feature>
<evidence type="ECO:0008006" key="4">
    <source>
        <dbReference type="Google" id="ProtNLM"/>
    </source>
</evidence>
<dbReference type="KEGG" id="cau:Caur_2711"/>
<accession>A9WJL2</accession>
<dbReference type="EnsemblBacteria" id="ABY35916">
    <property type="protein sequence ID" value="ABY35916"/>
    <property type="gene ID" value="Caur_2711"/>
</dbReference>
<dbReference type="AlphaFoldDB" id="A9WJL2"/>
<protein>
    <recommendedName>
        <fullName evidence="4">ABC-2 type transporter</fullName>
    </recommendedName>
</protein>
<feature type="transmembrane region" description="Helical" evidence="1">
    <location>
        <begin position="23"/>
        <end position="42"/>
    </location>
</feature>
<dbReference type="RefSeq" id="WP_012258569.1">
    <property type="nucleotide sequence ID" value="NC_010175.1"/>
</dbReference>
<dbReference type="Proteomes" id="UP000002008">
    <property type="component" value="Chromosome"/>
</dbReference>
<proteinExistence type="predicted"/>
<dbReference type="EMBL" id="CP000909">
    <property type="protein sequence ID" value="ABY35916.1"/>
    <property type="molecule type" value="Genomic_DNA"/>
</dbReference>
<dbReference type="eggNOG" id="COG0474">
    <property type="taxonomic scope" value="Bacteria"/>
</dbReference>
<organism evidence="2 3">
    <name type="scientific">Chloroflexus aurantiacus (strain ATCC 29366 / DSM 635 / J-10-fl)</name>
    <dbReference type="NCBI Taxonomy" id="324602"/>
    <lineage>
        <taxon>Bacteria</taxon>
        <taxon>Bacillati</taxon>
        <taxon>Chloroflexota</taxon>
        <taxon>Chloroflexia</taxon>
        <taxon>Chloroflexales</taxon>
        <taxon>Chloroflexineae</taxon>
        <taxon>Chloroflexaceae</taxon>
        <taxon>Chloroflexus</taxon>
    </lineage>
</organism>
<evidence type="ECO:0000313" key="2">
    <source>
        <dbReference type="EMBL" id="ABY35916.1"/>
    </source>
</evidence>
<dbReference type="PATRIC" id="fig|324602.8.peg.3056"/>